<proteinExistence type="predicted"/>
<dbReference type="OrthoDB" id="1362098at2"/>
<protein>
    <submittedName>
        <fullName evidence="1">Uncharacterized protein</fullName>
    </submittedName>
</protein>
<sequence>MTDNFKTIADAFQNAGVDVHTAEYSITAYSLNTSLSFKFSNLEEFLSFLGPTAGAGTEKINAMLIEAGVDPGSFFYVNFYKPKVAEL</sequence>
<organism evidence="1 2">
    <name type="scientific">Flavobacterium album</name>
    <dbReference type="NCBI Taxonomy" id="2175091"/>
    <lineage>
        <taxon>Bacteria</taxon>
        <taxon>Pseudomonadati</taxon>
        <taxon>Bacteroidota</taxon>
        <taxon>Flavobacteriia</taxon>
        <taxon>Flavobacteriales</taxon>
        <taxon>Flavobacteriaceae</taxon>
        <taxon>Flavobacterium</taxon>
    </lineage>
</organism>
<name>A0A2S1QZV0_9FLAO</name>
<gene>
    <name evidence="1" type="ORF">HYN59_12840</name>
</gene>
<keyword evidence="2" id="KW-1185">Reference proteome</keyword>
<dbReference type="RefSeq" id="WP_108778640.1">
    <property type="nucleotide sequence ID" value="NZ_CP029186.1"/>
</dbReference>
<dbReference type="AlphaFoldDB" id="A0A2S1QZV0"/>
<dbReference type="Proteomes" id="UP000244929">
    <property type="component" value="Chromosome"/>
</dbReference>
<accession>A0A2S1QZV0</accession>
<evidence type="ECO:0000313" key="1">
    <source>
        <dbReference type="EMBL" id="AWH85938.1"/>
    </source>
</evidence>
<evidence type="ECO:0000313" key="2">
    <source>
        <dbReference type="Proteomes" id="UP000244929"/>
    </source>
</evidence>
<dbReference type="KEGG" id="falb:HYN59_12840"/>
<reference evidence="1 2" key="1">
    <citation type="submission" date="2018-04" db="EMBL/GenBank/DDBJ databases">
        <title>Genome sequencing of Flavobacterium sp. HYN0059.</title>
        <authorList>
            <person name="Yi H."/>
            <person name="Baek C."/>
        </authorList>
    </citation>
    <scope>NUCLEOTIDE SEQUENCE [LARGE SCALE GENOMIC DNA]</scope>
    <source>
        <strain evidence="1 2">HYN0059</strain>
    </source>
</reference>
<dbReference type="EMBL" id="CP029186">
    <property type="protein sequence ID" value="AWH85938.1"/>
    <property type="molecule type" value="Genomic_DNA"/>
</dbReference>